<dbReference type="Proteomes" id="UP000006050">
    <property type="component" value="Chromosome"/>
</dbReference>
<evidence type="ECO:0000256" key="1">
    <source>
        <dbReference type="SAM" id="SignalP"/>
    </source>
</evidence>
<dbReference type="STRING" id="866536.Belba_1284"/>
<feature type="signal peptide" evidence="1">
    <location>
        <begin position="1"/>
        <end position="19"/>
    </location>
</feature>
<feature type="domain" description="DUF3347" evidence="2">
    <location>
        <begin position="48"/>
        <end position="123"/>
    </location>
</feature>
<dbReference type="RefSeq" id="WP_014771910.1">
    <property type="nucleotide sequence ID" value="NC_018010.1"/>
</dbReference>
<evidence type="ECO:0000313" key="3">
    <source>
        <dbReference type="EMBL" id="AFL83913.1"/>
    </source>
</evidence>
<reference evidence="4" key="1">
    <citation type="submission" date="2012-06" db="EMBL/GenBank/DDBJ databases">
        <title>The complete genome of Belliella baltica DSM 15883.</title>
        <authorList>
            <person name="Lucas S."/>
            <person name="Copeland A."/>
            <person name="Lapidus A."/>
            <person name="Goodwin L."/>
            <person name="Pitluck S."/>
            <person name="Peters L."/>
            <person name="Mikhailova N."/>
            <person name="Davenport K."/>
            <person name="Kyrpides N."/>
            <person name="Mavromatis K."/>
            <person name="Pagani I."/>
            <person name="Ivanova N."/>
            <person name="Ovchinnikova G."/>
            <person name="Zeytun A."/>
            <person name="Detter J.C."/>
            <person name="Han C."/>
            <person name="Land M."/>
            <person name="Hauser L."/>
            <person name="Markowitz V."/>
            <person name="Cheng J.-F."/>
            <person name="Hugenholtz P."/>
            <person name="Woyke T."/>
            <person name="Wu D."/>
            <person name="Tindall B."/>
            <person name="Pomrenke H."/>
            <person name="Brambilla E."/>
            <person name="Klenk H.-P."/>
            <person name="Eisen J.A."/>
        </authorList>
    </citation>
    <scope>NUCLEOTIDE SEQUENCE [LARGE SCALE GENOMIC DNA]</scope>
    <source>
        <strain evidence="4">DSM 15883 / CIP 108006 / LMG 21964 / BA134</strain>
    </source>
</reference>
<gene>
    <name evidence="3" type="ordered locus">Belba_1284</name>
</gene>
<dbReference type="Pfam" id="PF11827">
    <property type="entry name" value="DUF3347"/>
    <property type="match status" value="1"/>
</dbReference>
<protein>
    <recommendedName>
        <fullName evidence="2">DUF3347 domain-containing protein</fullName>
    </recommendedName>
</protein>
<accession>I3Z3U5</accession>
<evidence type="ECO:0000313" key="4">
    <source>
        <dbReference type="Proteomes" id="UP000006050"/>
    </source>
</evidence>
<keyword evidence="1" id="KW-0732">Signal</keyword>
<dbReference type="InterPro" id="IPR021782">
    <property type="entry name" value="DUF3347"/>
</dbReference>
<dbReference type="eggNOG" id="COG0845">
    <property type="taxonomic scope" value="Bacteria"/>
</dbReference>
<dbReference type="EMBL" id="CP003281">
    <property type="protein sequence ID" value="AFL83913.1"/>
    <property type="molecule type" value="Genomic_DNA"/>
</dbReference>
<dbReference type="KEGG" id="bbd:Belba_1284"/>
<organism evidence="3 4">
    <name type="scientific">Belliella baltica (strain DSM 15883 / CIP 108006 / LMG 21964 / BA134)</name>
    <dbReference type="NCBI Taxonomy" id="866536"/>
    <lineage>
        <taxon>Bacteria</taxon>
        <taxon>Pseudomonadati</taxon>
        <taxon>Bacteroidota</taxon>
        <taxon>Cytophagia</taxon>
        <taxon>Cytophagales</taxon>
        <taxon>Cyclobacteriaceae</taxon>
        <taxon>Belliella</taxon>
    </lineage>
</organism>
<evidence type="ECO:0000259" key="2">
    <source>
        <dbReference type="Pfam" id="PF11827"/>
    </source>
</evidence>
<feature type="chain" id="PRO_5003684359" description="DUF3347 domain-containing protein" evidence="1">
    <location>
        <begin position="20"/>
        <end position="192"/>
    </location>
</feature>
<proteinExistence type="predicted"/>
<name>I3Z3U5_BELBD</name>
<keyword evidence="4" id="KW-1185">Reference proteome</keyword>
<sequence length="192" mass="20928">MKKTMIMLCLALVSWGATAQHDHAAHGAQASSEKMEPMFKDKALGSSYTHYIHLKNALVASDFQQAKSASESLVKALHNVKGSDKVHIEAAKVAQAGSLENQRKAFTALSNEMAALVKSGKLTKGKIYLDYCPMAFNNQGAYWLSETEEIRNPYLGESMLKCGEVKEAYIKGLGTLEKKEPMPMPSGGGHNH</sequence>
<dbReference type="AlphaFoldDB" id="I3Z3U5"/>
<dbReference type="HOGENOM" id="CLU_101306_1_0_10"/>
<dbReference type="PATRIC" id="fig|866536.3.peg.1327"/>